<organism evidence="1 2">
    <name type="scientific">Fusobacterium ulcerans</name>
    <dbReference type="NCBI Taxonomy" id="861"/>
    <lineage>
        <taxon>Bacteria</taxon>
        <taxon>Fusobacteriati</taxon>
        <taxon>Fusobacteriota</taxon>
        <taxon>Fusobacteriia</taxon>
        <taxon>Fusobacteriales</taxon>
        <taxon>Fusobacteriaceae</taxon>
        <taxon>Fusobacterium</taxon>
    </lineage>
</organism>
<evidence type="ECO:0000313" key="1">
    <source>
        <dbReference type="EMBL" id="SQJ00535.1"/>
    </source>
</evidence>
<accession>A0AAX2J8A6</accession>
<protein>
    <recommendedName>
        <fullName evidence="3">DUF4241 domain-containing protein</fullName>
    </recommendedName>
</protein>
<gene>
    <name evidence="1" type="ORF">NCTC12112_00815</name>
</gene>
<reference evidence="1 2" key="1">
    <citation type="submission" date="2018-06" db="EMBL/GenBank/DDBJ databases">
        <authorList>
            <consortium name="Pathogen Informatics"/>
            <person name="Doyle S."/>
        </authorList>
    </citation>
    <scope>NUCLEOTIDE SEQUENCE [LARGE SCALE GENOMIC DNA]</scope>
    <source>
        <strain evidence="1 2">NCTC12112</strain>
    </source>
</reference>
<evidence type="ECO:0008006" key="3">
    <source>
        <dbReference type="Google" id="ProtNLM"/>
    </source>
</evidence>
<dbReference type="Proteomes" id="UP000249008">
    <property type="component" value="Chromosome 1"/>
</dbReference>
<dbReference type="GeneID" id="78455399"/>
<dbReference type="Pfam" id="PF14025">
    <property type="entry name" value="DUF4241"/>
    <property type="match status" value="1"/>
</dbReference>
<evidence type="ECO:0000313" key="2">
    <source>
        <dbReference type="Proteomes" id="UP000249008"/>
    </source>
</evidence>
<name>A0AAX2J8A6_9FUSO</name>
<dbReference type="RefSeq" id="WP_005976420.1">
    <property type="nucleotide sequence ID" value="NZ_BAABXY010000001.1"/>
</dbReference>
<proteinExistence type="predicted"/>
<sequence length="235" mass="26855">MKEILKPYYNLDEVFESEKFKIINIGELNVTSGKIICCDPLVSLVNGEGEAFVEEIPTGKYPVTLAVLDDEEWGIRYMGARLNVSNEKAEYYQLALQKNDDISELSRENKEFFGFFVDAGMGCFADTEAAKLTAEFTKKMEEDSDFDNIYDDYFASLLGESYKKYPDYQRDCGDFLNWTIPETDKNVVIFASGWGDGVYPCYWGYDKTGKICSLTISFIEPSELEESDEDEDNEE</sequence>
<dbReference type="EMBL" id="LS483487">
    <property type="protein sequence ID" value="SQJ00535.1"/>
    <property type="molecule type" value="Genomic_DNA"/>
</dbReference>
<dbReference type="InterPro" id="IPR025335">
    <property type="entry name" value="DUF4241"/>
</dbReference>
<dbReference type="AlphaFoldDB" id="A0AAX2J8A6"/>
<dbReference type="KEGG" id="ful:C4N20_11295"/>